<reference evidence="8 9" key="1">
    <citation type="submission" date="2016-03" db="EMBL/GenBank/DDBJ databases">
        <authorList>
            <person name="Ploux O."/>
        </authorList>
    </citation>
    <scope>NUCLEOTIDE SEQUENCE [LARGE SCALE GENOMIC DNA]</scope>
    <source>
        <strain evidence="8 9">UAMH 11012</strain>
    </source>
</reference>
<dbReference type="Pfam" id="PF00172">
    <property type="entry name" value="Zn_clus"/>
    <property type="match status" value="1"/>
</dbReference>
<dbReference type="GO" id="GO:0008270">
    <property type="term" value="F:zinc ion binding"/>
    <property type="evidence" value="ECO:0007669"/>
    <property type="project" value="InterPro"/>
</dbReference>
<evidence type="ECO:0000256" key="3">
    <source>
        <dbReference type="ARBA" id="ARBA00023015"/>
    </source>
</evidence>
<evidence type="ECO:0000313" key="9">
    <source>
        <dbReference type="Proteomes" id="UP000184330"/>
    </source>
</evidence>
<keyword evidence="5" id="KW-0804">Transcription</keyword>
<keyword evidence="6" id="KW-0539">Nucleus</keyword>
<keyword evidence="1" id="KW-0479">Metal-binding</keyword>
<organism evidence="8 9">
    <name type="scientific">Phialocephala subalpina</name>
    <dbReference type="NCBI Taxonomy" id="576137"/>
    <lineage>
        <taxon>Eukaryota</taxon>
        <taxon>Fungi</taxon>
        <taxon>Dikarya</taxon>
        <taxon>Ascomycota</taxon>
        <taxon>Pezizomycotina</taxon>
        <taxon>Leotiomycetes</taxon>
        <taxon>Helotiales</taxon>
        <taxon>Mollisiaceae</taxon>
        <taxon>Phialocephala</taxon>
        <taxon>Phialocephala fortinii species complex</taxon>
    </lineage>
</organism>
<feature type="domain" description="Zn(2)-C6 fungal-type" evidence="7">
    <location>
        <begin position="23"/>
        <end position="51"/>
    </location>
</feature>
<keyword evidence="9" id="KW-1185">Reference proteome</keyword>
<dbReference type="PROSITE" id="PS00463">
    <property type="entry name" value="ZN2_CY6_FUNGAL_1"/>
    <property type="match status" value="1"/>
</dbReference>
<protein>
    <recommendedName>
        <fullName evidence="7">Zn(2)-C6 fungal-type domain-containing protein</fullName>
    </recommendedName>
</protein>
<dbReference type="GO" id="GO:0003677">
    <property type="term" value="F:DNA binding"/>
    <property type="evidence" value="ECO:0007669"/>
    <property type="project" value="UniProtKB-KW"/>
</dbReference>
<dbReference type="InterPro" id="IPR001138">
    <property type="entry name" value="Zn2Cys6_DnaBD"/>
</dbReference>
<proteinExistence type="predicted"/>
<dbReference type="GO" id="GO:0000981">
    <property type="term" value="F:DNA-binding transcription factor activity, RNA polymerase II-specific"/>
    <property type="evidence" value="ECO:0007669"/>
    <property type="project" value="InterPro"/>
</dbReference>
<dbReference type="OrthoDB" id="2593732at2759"/>
<dbReference type="InterPro" id="IPR052360">
    <property type="entry name" value="Transcr_Regulatory_Proteins"/>
</dbReference>
<evidence type="ECO:0000256" key="2">
    <source>
        <dbReference type="ARBA" id="ARBA00022833"/>
    </source>
</evidence>
<keyword evidence="4" id="KW-0238">DNA-binding</keyword>
<dbReference type="SUPFAM" id="SSF57701">
    <property type="entry name" value="Zn2/Cys6 DNA-binding domain"/>
    <property type="match status" value="1"/>
</dbReference>
<dbReference type="Pfam" id="PF11951">
    <property type="entry name" value="Fungal_trans_2"/>
    <property type="match status" value="1"/>
</dbReference>
<dbReference type="AlphaFoldDB" id="A0A1L7XHF5"/>
<dbReference type="Proteomes" id="UP000184330">
    <property type="component" value="Unassembled WGS sequence"/>
</dbReference>
<evidence type="ECO:0000256" key="1">
    <source>
        <dbReference type="ARBA" id="ARBA00022723"/>
    </source>
</evidence>
<dbReference type="PANTHER" id="PTHR36206">
    <property type="entry name" value="ASPERCRYPTIN BIOSYNTHESIS CLUSTER-SPECIFIC TRANSCRIPTION REGULATOR ATNN-RELATED"/>
    <property type="match status" value="1"/>
</dbReference>
<name>A0A1L7XHF5_9HELO</name>
<gene>
    <name evidence="8" type="ORF">PAC_14368</name>
</gene>
<sequence length="564" mass="63458">MGETPDSDGSRRRRAFKPKTRTGCITCRIRRIKCDEEKPHCRKCTSTGRKCDGYTVEITARKSPSPKQSTPTISNEVSKPSVPEMAVIPFQGSKLEQRSFYYFQQETVPQISGFYRDQFWFQSVLQACHHNPAIRHAAIALGSLHENSIAAGLVHTEDLSAGGFALQQYNKAIQSLLHGQQAAAAGSLCKPHQRVDVALITCILFACFDALRGHLGSVFHHIDGGVKILSEIQTKDTTSTPFEDQSLSNSSLYAPMRTLNIMFSRLDIQGSSMLGSRRLGLVPTINRKAVAEEMNMRNEFNSFEEARDAQDSIYRCWHHDFTRTLTNTSEANILIPWLPREVDGKIVSAIPSNENLAILKAEYTELLEQWIDTYERFLIANPKNIGLPADHNLRLLQIFIFMHADIDHAATAESEMTWDRYTPQFSEMVTHARAVILSTTALTSRKTLFSLDTHLITPLYFVASRCRHPVVRRDAIACLFAANRQEGLWESRTIARVAQRVMELEEEGVEGVIVDGTEIPGWKRISDVQPVLDSNGRRAAIHYNRKPGGREGGLLTEVSEIMEW</sequence>
<dbReference type="InterPro" id="IPR036864">
    <property type="entry name" value="Zn2-C6_fun-type_DNA-bd_sf"/>
</dbReference>
<evidence type="ECO:0000256" key="6">
    <source>
        <dbReference type="ARBA" id="ARBA00023242"/>
    </source>
</evidence>
<evidence type="ECO:0000256" key="4">
    <source>
        <dbReference type="ARBA" id="ARBA00023125"/>
    </source>
</evidence>
<evidence type="ECO:0000259" key="7">
    <source>
        <dbReference type="PROSITE" id="PS50048"/>
    </source>
</evidence>
<dbReference type="EMBL" id="FJOG01000026">
    <property type="protein sequence ID" value="CZR64470.1"/>
    <property type="molecule type" value="Genomic_DNA"/>
</dbReference>
<dbReference type="CDD" id="cd00067">
    <property type="entry name" value="GAL4"/>
    <property type="match status" value="1"/>
</dbReference>
<dbReference type="SMART" id="SM00066">
    <property type="entry name" value="GAL4"/>
    <property type="match status" value="1"/>
</dbReference>
<dbReference type="Gene3D" id="4.10.240.10">
    <property type="entry name" value="Zn(2)-C6 fungal-type DNA-binding domain"/>
    <property type="match status" value="1"/>
</dbReference>
<evidence type="ECO:0000313" key="8">
    <source>
        <dbReference type="EMBL" id="CZR64470.1"/>
    </source>
</evidence>
<dbReference type="InterPro" id="IPR021858">
    <property type="entry name" value="Fun_TF"/>
</dbReference>
<keyword evidence="3" id="KW-0805">Transcription regulation</keyword>
<accession>A0A1L7XHF5</accession>
<evidence type="ECO:0000256" key="5">
    <source>
        <dbReference type="ARBA" id="ARBA00023163"/>
    </source>
</evidence>
<dbReference type="PANTHER" id="PTHR36206:SF12">
    <property type="entry name" value="ASPERCRYPTIN BIOSYNTHESIS CLUSTER-SPECIFIC TRANSCRIPTION REGULATOR ATNN-RELATED"/>
    <property type="match status" value="1"/>
</dbReference>
<keyword evidence="2" id="KW-0862">Zinc</keyword>
<dbReference type="PROSITE" id="PS50048">
    <property type="entry name" value="ZN2_CY6_FUNGAL_2"/>
    <property type="match status" value="1"/>
</dbReference>